<accession>A0A0G0EYZ6</accession>
<evidence type="ECO:0000313" key="1">
    <source>
        <dbReference type="EMBL" id="KKQ10712.1"/>
    </source>
</evidence>
<dbReference type="AlphaFoldDB" id="A0A0G0EYZ6"/>
<evidence type="ECO:0008006" key="3">
    <source>
        <dbReference type="Google" id="ProtNLM"/>
    </source>
</evidence>
<organism evidence="1 2">
    <name type="scientific">Candidatus Daviesbacteria bacterium GW2011_GWB1_36_5</name>
    <dbReference type="NCBI Taxonomy" id="1618426"/>
    <lineage>
        <taxon>Bacteria</taxon>
        <taxon>Candidatus Daviesiibacteriota</taxon>
    </lineage>
</organism>
<dbReference type="Proteomes" id="UP000034492">
    <property type="component" value="Unassembled WGS sequence"/>
</dbReference>
<comment type="caution">
    <text evidence="1">The sequence shown here is derived from an EMBL/GenBank/DDBJ whole genome shotgun (WGS) entry which is preliminary data.</text>
</comment>
<gene>
    <name evidence="1" type="ORF">US19_C0001G0050</name>
</gene>
<dbReference type="EMBL" id="LBSA01000001">
    <property type="protein sequence ID" value="KKQ10712.1"/>
    <property type="molecule type" value="Genomic_DNA"/>
</dbReference>
<evidence type="ECO:0000313" key="2">
    <source>
        <dbReference type="Proteomes" id="UP000034492"/>
    </source>
</evidence>
<name>A0A0G0EYZ6_9BACT</name>
<reference evidence="1 2" key="1">
    <citation type="journal article" date="2015" name="Nature">
        <title>rRNA introns, odd ribosomes, and small enigmatic genomes across a large radiation of phyla.</title>
        <authorList>
            <person name="Brown C.T."/>
            <person name="Hug L.A."/>
            <person name="Thomas B.C."/>
            <person name="Sharon I."/>
            <person name="Castelle C.J."/>
            <person name="Singh A."/>
            <person name="Wilkins M.J."/>
            <person name="Williams K.H."/>
            <person name="Banfield J.F."/>
        </authorList>
    </citation>
    <scope>NUCLEOTIDE SEQUENCE [LARGE SCALE GENOMIC DNA]</scope>
</reference>
<sequence length="96" mass="11585">MKVILRPHLKIRLKERKIPQKYPEIIVISPENKYLDTETNHQIVVKKLVYNEKLRPMVVSYDIIDSTIQIITIHPISEQEIQNKLNRKRWIKNEEN</sequence>
<protein>
    <recommendedName>
        <fullName evidence="3">DUF4258 domain-containing protein</fullName>
    </recommendedName>
</protein>
<proteinExistence type="predicted"/>